<keyword evidence="2" id="KW-1133">Transmembrane helix</keyword>
<dbReference type="AlphaFoldDB" id="A0A8A3PJI3"/>
<evidence type="ECO:0000313" key="4">
    <source>
        <dbReference type="EMBL" id="QSZ35482.1"/>
    </source>
</evidence>
<dbReference type="EMBL" id="CP063409">
    <property type="protein sequence ID" value="QSZ35482.1"/>
    <property type="molecule type" value="Genomic_DNA"/>
</dbReference>
<dbReference type="InterPro" id="IPR056632">
    <property type="entry name" value="DUF7730"/>
</dbReference>
<evidence type="ECO:0000256" key="1">
    <source>
        <dbReference type="SAM" id="MobiDB-lite"/>
    </source>
</evidence>
<dbReference type="PANTHER" id="PTHR38790">
    <property type="entry name" value="2EXR DOMAIN-CONTAINING PROTEIN-RELATED"/>
    <property type="match status" value="1"/>
</dbReference>
<dbReference type="Proteomes" id="UP000672032">
    <property type="component" value="Chromosome 5"/>
</dbReference>
<keyword evidence="2" id="KW-0812">Transmembrane</keyword>
<evidence type="ECO:0000256" key="2">
    <source>
        <dbReference type="SAM" id="Phobius"/>
    </source>
</evidence>
<protein>
    <recommendedName>
        <fullName evidence="3">DUF7730 domain-containing protein</fullName>
    </recommendedName>
</protein>
<feature type="region of interest" description="Disordered" evidence="1">
    <location>
        <begin position="48"/>
        <end position="84"/>
    </location>
</feature>
<dbReference type="Pfam" id="PF24864">
    <property type="entry name" value="DUF7730"/>
    <property type="match status" value="1"/>
</dbReference>
<name>A0A8A3PJI3_9HELO</name>
<organism evidence="4 5">
    <name type="scientific">Monilinia vaccinii-corymbosi</name>
    <dbReference type="NCBI Taxonomy" id="61207"/>
    <lineage>
        <taxon>Eukaryota</taxon>
        <taxon>Fungi</taxon>
        <taxon>Dikarya</taxon>
        <taxon>Ascomycota</taxon>
        <taxon>Pezizomycotina</taxon>
        <taxon>Leotiomycetes</taxon>
        <taxon>Helotiales</taxon>
        <taxon>Sclerotiniaceae</taxon>
        <taxon>Monilinia</taxon>
    </lineage>
</organism>
<keyword evidence="2" id="KW-0472">Membrane</keyword>
<evidence type="ECO:0000259" key="3">
    <source>
        <dbReference type="Pfam" id="PF24864"/>
    </source>
</evidence>
<proteinExistence type="predicted"/>
<dbReference type="OrthoDB" id="3452196at2759"/>
<keyword evidence="5" id="KW-1185">Reference proteome</keyword>
<accession>A0A8A3PJI3</accession>
<feature type="domain" description="DUF7730" evidence="3">
    <location>
        <begin position="102"/>
        <end position="291"/>
    </location>
</feature>
<evidence type="ECO:0000313" key="5">
    <source>
        <dbReference type="Proteomes" id="UP000672032"/>
    </source>
</evidence>
<gene>
    <name evidence="4" type="ORF">DSL72_008352</name>
</gene>
<reference evidence="4" key="1">
    <citation type="submission" date="2020-10" db="EMBL/GenBank/DDBJ databases">
        <title>Genome Sequence of Monilinia vaccinii-corymbosi Sheds Light on Mummy Berry Disease Infection of Blueberry and Mating Type.</title>
        <authorList>
            <person name="Yow A.G."/>
            <person name="Zhang Y."/>
            <person name="Bansal K."/>
            <person name="Eacker S.M."/>
            <person name="Sullivan S."/>
            <person name="Liachko I."/>
            <person name="Cubeta M.A."/>
            <person name="Rollins J.A."/>
            <person name="Ashrafi H."/>
        </authorList>
    </citation>
    <scope>NUCLEOTIDE SEQUENCE</scope>
    <source>
        <strain evidence="4">RL-1</strain>
    </source>
</reference>
<sequence>MTSQRRPGGTAPITRVLVALAGIVCFPIVACMGGFELCGTRRIQKAQRKEMAKARRRKMKDQPKPLEEARKRELSPEPARRRRRSMAEIFSSRKKEKDMRITFLQLPSEILGLILLEVLGGNTFHIIQCRQRLGHLSCKKSHVNHATNLQYDLERTCIPSLQRRKFMTHEWMRYYNSPPSPFYTPSDSCLDVLLTCRQLYLQGIPIIYSRNIFDINNPETLLYLSQTILPARLKMIKFLQIDVNASMLAYDNSMAIEHPSVAIGMRMCSGWRRCLDMVASMKGLENLRVRMDLNLVKHSPGFPNGNERFKRYLESMLDAIKLSSVRGLRRFDLETCGPDIEGIEQLLERVRDTVCA</sequence>
<feature type="transmembrane region" description="Helical" evidence="2">
    <location>
        <begin position="12"/>
        <end position="35"/>
    </location>
</feature>
<feature type="compositionally biased region" description="Basic and acidic residues" evidence="1">
    <location>
        <begin position="60"/>
        <end position="79"/>
    </location>
</feature>